<keyword evidence="3" id="KW-1185">Reference proteome</keyword>
<proteinExistence type="predicted"/>
<protein>
    <submittedName>
        <fullName evidence="2">Uncharacterized protein</fullName>
    </submittedName>
</protein>
<reference evidence="2 3" key="1">
    <citation type="journal article" date="2019" name="Commun. Biol.">
        <title>The bagworm genome reveals a unique fibroin gene that provides high tensile strength.</title>
        <authorList>
            <person name="Kono N."/>
            <person name="Nakamura H."/>
            <person name="Ohtoshi R."/>
            <person name="Tomita M."/>
            <person name="Numata K."/>
            <person name="Arakawa K."/>
        </authorList>
    </citation>
    <scope>NUCLEOTIDE SEQUENCE [LARGE SCALE GENOMIC DNA]</scope>
</reference>
<sequence>MAREEDQMIQNDPGAQCGRSSLGMGLHTPVPGQSSASTPSRPSPPTRSLFEVQRRGEDTIILQANNLFHYQNAYILVTEAWKTGTRVDATPPRLIKISLKLIEGHDWRPPRGPFV</sequence>
<dbReference type="Proteomes" id="UP000299102">
    <property type="component" value="Unassembled WGS sequence"/>
</dbReference>
<evidence type="ECO:0000256" key="1">
    <source>
        <dbReference type="SAM" id="MobiDB-lite"/>
    </source>
</evidence>
<evidence type="ECO:0000313" key="2">
    <source>
        <dbReference type="EMBL" id="GBP72290.1"/>
    </source>
</evidence>
<feature type="region of interest" description="Disordered" evidence="1">
    <location>
        <begin position="1"/>
        <end position="48"/>
    </location>
</feature>
<accession>A0A4C1YB85</accession>
<comment type="caution">
    <text evidence="2">The sequence shown here is derived from an EMBL/GenBank/DDBJ whole genome shotgun (WGS) entry which is preliminary data.</text>
</comment>
<gene>
    <name evidence="2" type="ORF">EVAR_24858_1</name>
</gene>
<name>A0A4C1YB85_EUMVA</name>
<evidence type="ECO:0000313" key="3">
    <source>
        <dbReference type="Proteomes" id="UP000299102"/>
    </source>
</evidence>
<organism evidence="2 3">
    <name type="scientific">Eumeta variegata</name>
    <name type="common">Bagworm moth</name>
    <name type="synonym">Eumeta japonica</name>
    <dbReference type="NCBI Taxonomy" id="151549"/>
    <lineage>
        <taxon>Eukaryota</taxon>
        <taxon>Metazoa</taxon>
        <taxon>Ecdysozoa</taxon>
        <taxon>Arthropoda</taxon>
        <taxon>Hexapoda</taxon>
        <taxon>Insecta</taxon>
        <taxon>Pterygota</taxon>
        <taxon>Neoptera</taxon>
        <taxon>Endopterygota</taxon>
        <taxon>Lepidoptera</taxon>
        <taxon>Glossata</taxon>
        <taxon>Ditrysia</taxon>
        <taxon>Tineoidea</taxon>
        <taxon>Psychidae</taxon>
        <taxon>Oiketicinae</taxon>
        <taxon>Eumeta</taxon>
    </lineage>
</organism>
<dbReference type="AlphaFoldDB" id="A0A4C1YB85"/>
<dbReference type="EMBL" id="BGZK01001140">
    <property type="protein sequence ID" value="GBP72290.1"/>
    <property type="molecule type" value="Genomic_DNA"/>
</dbReference>